<dbReference type="AlphaFoldDB" id="A0A0T7FB03"/>
<name>A0A0T7FB03_NEOGA</name>
<feature type="transmembrane region" description="Helical" evidence="1">
    <location>
        <begin position="12"/>
        <end position="38"/>
    </location>
</feature>
<dbReference type="Proteomes" id="UP000046176">
    <property type="component" value="Unassembled WGS sequence"/>
</dbReference>
<sequence>MEGKTLTMLRDIAAFSAIVLFSLGVYAWAEIGAFLLVAERIIN</sequence>
<keyword evidence="1" id="KW-0812">Transmembrane</keyword>
<evidence type="ECO:0000313" key="2">
    <source>
        <dbReference type="EMBL" id="CDZ32176.1"/>
    </source>
</evidence>
<dbReference type="EMBL" id="CCRH01000002">
    <property type="protein sequence ID" value="CDZ32176.1"/>
    <property type="molecule type" value="Genomic_DNA"/>
</dbReference>
<evidence type="ECO:0000256" key="1">
    <source>
        <dbReference type="SAM" id="Phobius"/>
    </source>
</evidence>
<gene>
    <name evidence="2" type="ORF">NGAL_HAMBI1145_09470</name>
</gene>
<protein>
    <submittedName>
        <fullName evidence="2">Uncharacterized protein</fullName>
    </submittedName>
</protein>
<keyword evidence="1" id="KW-1133">Transmembrane helix</keyword>
<keyword evidence="1" id="KW-0472">Membrane</keyword>
<reference evidence="2 3" key="1">
    <citation type="submission" date="2014-08" db="EMBL/GenBank/DDBJ databases">
        <authorList>
            <person name="Chen Y.-H."/>
        </authorList>
    </citation>
    <scope>NUCLEOTIDE SEQUENCE [LARGE SCALE GENOMIC DNA]</scope>
</reference>
<evidence type="ECO:0000313" key="3">
    <source>
        <dbReference type="Proteomes" id="UP000046176"/>
    </source>
</evidence>
<accession>A0A0T7FB03</accession>
<organism evidence="2 3">
    <name type="scientific">Neorhizobium galegae bv. officinalis</name>
    <dbReference type="NCBI Taxonomy" id="323656"/>
    <lineage>
        <taxon>Bacteria</taxon>
        <taxon>Pseudomonadati</taxon>
        <taxon>Pseudomonadota</taxon>
        <taxon>Alphaproteobacteria</taxon>
        <taxon>Hyphomicrobiales</taxon>
        <taxon>Rhizobiaceae</taxon>
        <taxon>Rhizobium/Agrobacterium group</taxon>
        <taxon>Neorhizobium</taxon>
    </lineage>
</organism>
<proteinExistence type="predicted"/>